<dbReference type="GO" id="GO:0000978">
    <property type="term" value="F:RNA polymerase II cis-regulatory region sequence-specific DNA binding"/>
    <property type="evidence" value="ECO:0007669"/>
    <property type="project" value="TreeGrafter"/>
</dbReference>
<evidence type="ECO:0000256" key="7">
    <source>
        <dbReference type="PROSITE-ProRule" id="PRU00042"/>
    </source>
</evidence>
<dbReference type="AlphaFoldDB" id="A0AAV2SDD0"/>
<dbReference type="PANTHER" id="PTHR23226:SF416">
    <property type="entry name" value="FI01424P"/>
    <property type="match status" value="1"/>
</dbReference>
<dbReference type="PROSITE" id="PS50157">
    <property type="entry name" value="ZINC_FINGER_C2H2_2"/>
    <property type="match status" value="1"/>
</dbReference>
<dbReference type="GO" id="GO:0000981">
    <property type="term" value="F:DNA-binding transcription factor activity, RNA polymerase II-specific"/>
    <property type="evidence" value="ECO:0007669"/>
    <property type="project" value="TreeGrafter"/>
</dbReference>
<dbReference type="EMBL" id="CAXKWB010057763">
    <property type="protein sequence ID" value="CAL4179833.1"/>
    <property type="molecule type" value="Genomic_DNA"/>
</dbReference>
<gene>
    <name evidence="9" type="ORF">MNOR_LOCUS35232</name>
</gene>
<dbReference type="InterPro" id="IPR036236">
    <property type="entry name" value="Znf_C2H2_sf"/>
</dbReference>
<keyword evidence="10" id="KW-1185">Reference proteome</keyword>
<dbReference type="InterPro" id="IPR013087">
    <property type="entry name" value="Znf_C2H2_type"/>
</dbReference>
<dbReference type="GO" id="GO:0008270">
    <property type="term" value="F:zinc ion binding"/>
    <property type="evidence" value="ECO:0007669"/>
    <property type="project" value="UniProtKB-KW"/>
</dbReference>
<keyword evidence="4 7" id="KW-0863">Zinc-finger</keyword>
<evidence type="ECO:0000313" key="10">
    <source>
        <dbReference type="Proteomes" id="UP001497623"/>
    </source>
</evidence>
<feature type="non-terminal residue" evidence="9">
    <location>
        <position position="107"/>
    </location>
</feature>
<feature type="non-terminal residue" evidence="9">
    <location>
        <position position="1"/>
    </location>
</feature>
<proteinExistence type="predicted"/>
<dbReference type="SUPFAM" id="SSF57667">
    <property type="entry name" value="beta-beta-alpha zinc fingers"/>
    <property type="match status" value="1"/>
</dbReference>
<dbReference type="PANTHER" id="PTHR23226">
    <property type="entry name" value="ZINC FINGER AND SCAN DOMAIN-CONTAINING"/>
    <property type="match status" value="1"/>
</dbReference>
<keyword evidence="3" id="KW-0677">Repeat</keyword>
<evidence type="ECO:0000256" key="5">
    <source>
        <dbReference type="ARBA" id="ARBA00022833"/>
    </source>
</evidence>
<evidence type="ECO:0000256" key="6">
    <source>
        <dbReference type="ARBA" id="ARBA00023242"/>
    </source>
</evidence>
<evidence type="ECO:0000256" key="4">
    <source>
        <dbReference type="ARBA" id="ARBA00022771"/>
    </source>
</evidence>
<feature type="domain" description="C2H2-type" evidence="8">
    <location>
        <begin position="86"/>
        <end position="107"/>
    </location>
</feature>
<dbReference type="Gene3D" id="3.30.160.60">
    <property type="entry name" value="Classic Zinc Finger"/>
    <property type="match status" value="1"/>
</dbReference>
<evidence type="ECO:0000256" key="3">
    <source>
        <dbReference type="ARBA" id="ARBA00022737"/>
    </source>
</evidence>
<keyword evidence="2" id="KW-0479">Metal-binding</keyword>
<evidence type="ECO:0000259" key="8">
    <source>
        <dbReference type="PROSITE" id="PS50157"/>
    </source>
</evidence>
<evidence type="ECO:0000313" key="9">
    <source>
        <dbReference type="EMBL" id="CAL4179833.1"/>
    </source>
</evidence>
<keyword evidence="5" id="KW-0862">Zinc</keyword>
<reference evidence="9 10" key="1">
    <citation type="submission" date="2024-05" db="EMBL/GenBank/DDBJ databases">
        <authorList>
            <person name="Wallberg A."/>
        </authorList>
    </citation>
    <scope>NUCLEOTIDE SEQUENCE [LARGE SCALE GENOMIC DNA]</scope>
</reference>
<dbReference type="Pfam" id="PF00096">
    <property type="entry name" value="zf-C2H2"/>
    <property type="match status" value="1"/>
</dbReference>
<comment type="caution">
    <text evidence="9">The sequence shown here is derived from an EMBL/GenBank/DDBJ whole genome shotgun (WGS) entry which is preliminary data.</text>
</comment>
<dbReference type="FunFam" id="3.30.160.60:FF:000271">
    <property type="entry name" value="Zinc finger protein 662"/>
    <property type="match status" value="1"/>
</dbReference>
<organism evidence="9 10">
    <name type="scientific">Meganyctiphanes norvegica</name>
    <name type="common">Northern krill</name>
    <name type="synonym">Thysanopoda norvegica</name>
    <dbReference type="NCBI Taxonomy" id="48144"/>
    <lineage>
        <taxon>Eukaryota</taxon>
        <taxon>Metazoa</taxon>
        <taxon>Ecdysozoa</taxon>
        <taxon>Arthropoda</taxon>
        <taxon>Crustacea</taxon>
        <taxon>Multicrustacea</taxon>
        <taxon>Malacostraca</taxon>
        <taxon>Eumalacostraca</taxon>
        <taxon>Eucarida</taxon>
        <taxon>Euphausiacea</taxon>
        <taxon>Euphausiidae</taxon>
        <taxon>Meganyctiphanes</taxon>
    </lineage>
</organism>
<accession>A0AAV2SDD0</accession>
<evidence type="ECO:0000256" key="2">
    <source>
        <dbReference type="ARBA" id="ARBA00022723"/>
    </source>
</evidence>
<name>A0AAV2SDD0_MEGNR</name>
<comment type="subcellular location">
    <subcellularLocation>
        <location evidence="1">Nucleus</location>
    </subcellularLocation>
</comment>
<dbReference type="Proteomes" id="UP001497623">
    <property type="component" value="Unassembled WGS sequence"/>
</dbReference>
<evidence type="ECO:0000256" key="1">
    <source>
        <dbReference type="ARBA" id="ARBA00004123"/>
    </source>
</evidence>
<protein>
    <recommendedName>
        <fullName evidence="8">C2H2-type domain-containing protein</fullName>
    </recommendedName>
</protein>
<keyword evidence="6" id="KW-0539">Nucleus</keyword>
<dbReference type="GO" id="GO:0005634">
    <property type="term" value="C:nucleus"/>
    <property type="evidence" value="ECO:0007669"/>
    <property type="project" value="UniProtKB-SubCell"/>
</dbReference>
<sequence>NVQVNEEIEDEEKIKIQAVGIKLKEEMEIYVKPDEAIAFPEEKYILKQELPYAGERSYQHSFRGKAFSKNSKFLTHQITCTGDKQYQCIQCDKAFSQNSSLVLHQRT</sequence>